<dbReference type="CDD" id="cd00154">
    <property type="entry name" value="Rab"/>
    <property type="match status" value="1"/>
</dbReference>
<dbReference type="PRINTS" id="PR00449">
    <property type="entry name" value="RASTRNSFRMNG"/>
</dbReference>
<dbReference type="PANTHER" id="PTHR47978">
    <property type="match status" value="1"/>
</dbReference>
<sequence length="243" mass="26951">MPDLEGIFDTLPQTVNELSTSASSQSRFHATVVLLGASRCGKSALCKKLVGESLPAGYRSTIGMELKQTTVALDKTTAQLTFLDISGRPDYHELLWPLISTADGVICVFDLTRANSLDYLQQLIQRLKKEPQMMLVGTRSDLQTRRQVSRSTASDFAKSFGIPYFEVSTKNDYAVKETLREMCRMLENSGKGVAARTERRTEGDKVQPTAPARTRKASLVTPKVENVKHSNAKNDEKDEDDES</sequence>
<dbReference type="GO" id="GO:0003924">
    <property type="term" value="F:GTPase activity"/>
    <property type="evidence" value="ECO:0007669"/>
    <property type="project" value="InterPro"/>
</dbReference>
<dbReference type="PROSITE" id="PS51421">
    <property type="entry name" value="RAS"/>
    <property type="match status" value="1"/>
</dbReference>
<comment type="similarity">
    <text evidence="1">Belongs to the small GTPase superfamily. Rab family.</text>
</comment>
<keyword evidence="5" id="KW-1185">Reference proteome</keyword>
<dbReference type="GO" id="GO:0005525">
    <property type="term" value="F:GTP binding"/>
    <property type="evidence" value="ECO:0007669"/>
    <property type="project" value="InterPro"/>
</dbReference>
<accession>A0A1D1US44</accession>
<evidence type="ECO:0000256" key="3">
    <source>
        <dbReference type="SAM" id="MobiDB-lite"/>
    </source>
</evidence>
<proteinExistence type="inferred from homology"/>
<dbReference type="InterPro" id="IPR001806">
    <property type="entry name" value="Small_GTPase"/>
</dbReference>
<dbReference type="OrthoDB" id="265044at2759"/>
<evidence type="ECO:0000256" key="2">
    <source>
        <dbReference type="ARBA" id="ARBA00022741"/>
    </source>
</evidence>
<keyword evidence="2" id="KW-0547">Nucleotide-binding</keyword>
<gene>
    <name evidence="4" type="primary">RvY_02945-1</name>
    <name evidence="4" type="synonym">RvY_02945.1</name>
    <name evidence="4" type="ORF">RvY_02945</name>
</gene>
<dbReference type="Pfam" id="PF00071">
    <property type="entry name" value="Ras"/>
    <property type="match status" value="1"/>
</dbReference>
<dbReference type="SUPFAM" id="SSF52540">
    <property type="entry name" value="P-loop containing nucleoside triphosphate hydrolases"/>
    <property type="match status" value="1"/>
</dbReference>
<dbReference type="SMART" id="SM00173">
    <property type="entry name" value="RAS"/>
    <property type="match status" value="1"/>
</dbReference>
<dbReference type="Proteomes" id="UP000186922">
    <property type="component" value="Unassembled WGS sequence"/>
</dbReference>
<organism evidence="4 5">
    <name type="scientific">Ramazzottius varieornatus</name>
    <name type="common">Water bear</name>
    <name type="synonym">Tardigrade</name>
    <dbReference type="NCBI Taxonomy" id="947166"/>
    <lineage>
        <taxon>Eukaryota</taxon>
        <taxon>Metazoa</taxon>
        <taxon>Ecdysozoa</taxon>
        <taxon>Tardigrada</taxon>
        <taxon>Eutardigrada</taxon>
        <taxon>Parachela</taxon>
        <taxon>Hypsibioidea</taxon>
        <taxon>Ramazzottiidae</taxon>
        <taxon>Ramazzottius</taxon>
    </lineage>
</organism>
<dbReference type="InterPro" id="IPR027417">
    <property type="entry name" value="P-loop_NTPase"/>
</dbReference>
<evidence type="ECO:0000313" key="5">
    <source>
        <dbReference type="Proteomes" id="UP000186922"/>
    </source>
</evidence>
<dbReference type="AlphaFoldDB" id="A0A1D1US44"/>
<dbReference type="InterPro" id="IPR005225">
    <property type="entry name" value="Small_GTP-bd"/>
</dbReference>
<feature type="compositionally biased region" description="Basic and acidic residues" evidence="3">
    <location>
        <begin position="196"/>
        <end position="205"/>
    </location>
</feature>
<comment type="caution">
    <text evidence="4">The sequence shown here is derived from an EMBL/GenBank/DDBJ whole genome shotgun (WGS) entry which is preliminary data.</text>
</comment>
<evidence type="ECO:0000256" key="1">
    <source>
        <dbReference type="ARBA" id="ARBA00006270"/>
    </source>
</evidence>
<dbReference type="FunFam" id="3.40.50.300:FF:001447">
    <property type="entry name" value="Ras-related protein Rab-1B"/>
    <property type="match status" value="1"/>
</dbReference>
<dbReference type="SMART" id="SM00175">
    <property type="entry name" value="RAB"/>
    <property type="match status" value="1"/>
</dbReference>
<feature type="region of interest" description="Disordered" evidence="3">
    <location>
        <begin position="189"/>
        <end position="243"/>
    </location>
</feature>
<dbReference type="Gene3D" id="3.40.50.300">
    <property type="entry name" value="P-loop containing nucleotide triphosphate hydrolases"/>
    <property type="match status" value="1"/>
</dbReference>
<name>A0A1D1US44_RAMVA</name>
<dbReference type="EMBL" id="BDGG01000001">
    <property type="protein sequence ID" value="GAU90542.1"/>
    <property type="molecule type" value="Genomic_DNA"/>
</dbReference>
<evidence type="ECO:0000313" key="4">
    <source>
        <dbReference type="EMBL" id="GAU90542.1"/>
    </source>
</evidence>
<dbReference type="PROSITE" id="PS51419">
    <property type="entry name" value="RAB"/>
    <property type="match status" value="1"/>
</dbReference>
<dbReference type="SMART" id="SM00174">
    <property type="entry name" value="RHO"/>
    <property type="match status" value="1"/>
</dbReference>
<dbReference type="STRING" id="947166.A0A1D1US44"/>
<protein>
    <submittedName>
        <fullName evidence="4">Uncharacterized protein</fullName>
    </submittedName>
</protein>
<reference evidence="4 5" key="1">
    <citation type="journal article" date="2016" name="Nat. Commun.">
        <title>Extremotolerant tardigrade genome and improved radiotolerance of human cultured cells by tardigrade-unique protein.</title>
        <authorList>
            <person name="Hashimoto T."/>
            <person name="Horikawa D.D."/>
            <person name="Saito Y."/>
            <person name="Kuwahara H."/>
            <person name="Kozuka-Hata H."/>
            <person name="Shin-I T."/>
            <person name="Minakuchi Y."/>
            <person name="Ohishi K."/>
            <person name="Motoyama A."/>
            <person name="Aizu T."/>
            <person name="Enomoto A."/>
            <person name="Kondo K."/>
            <person name="Tanaka S."/>
            <person name="Hara Y."/>
            <person name="Koshikawa S."/>
            <person name="Sagara H."/>
            <person name="Miura T."/>
            <person name="Yokobori S."/>
            <person name="Miyagawa K."/>
            <person name="Suzuki Y."/>
            <person name="Kubo T."/>
            <person name="Oyama M."/>
            <person name="Kohara Y."/>
            <person name="Fujiyama A."/>
            <person name="Arakawa K."/>
            <person name="Katayama T."/>
            <person name="Toyoda A."/>
            <person name="Kunieda T."/>
        </authorList>
    </citation>
    <scope>NUCLEOTIDE SEQUENCE [LARGE SCALE GENOMIC DNA]</scope>
    <source>
        <strain evidence="4 5">YOKOZUNA-1</strain>
    </source>
</reference>
<dbReference type="NCBIfam" id="TIGR00231">
    <property type="entry name" value="small_GTP"/>
    <property type="match status" value="1"/>
</dbReference>
<feature type="compositionally biased region" description="Basic and acidic residues" evidence="3">
    <location>
        <begin position="225"/>
        <end position="236"/>
    </location>
</feature>